<name>A0AAW1PSZ6_9CHLO</name>
<reference evidence="2 3" key="1">
    <citation type="journal article" date="2024" name="Nat. Commun.">
        <title>Phylogenomics reveals the evolutionary origins of lichenization in chlorophyte algae.</title>
        <authorList>
            <person name="Puginier C."/>
            <person name="Libourel C."/>
            <person name="Otte J."/>
            <person name="Skaloud P."/>
            <person name="Haon M."/>
            <person name="Grisel S."/>
            <person name="Petersen M."/>
            <person name="Berrin J.G."/>
            <person name="Delaux P.M."/>
            <person name="Dal Grande F."/>
            <person name="Keller J."/>
        </authorList>
    </citation>
    <scope>NUCLEOTIDE SEQUENCE [LARGE SCALE GENOMIC DNA]</scope>
    <source>
        <strain evidence="2 3">SAG 2043</strain>
    </source>
</reference>
<dbReference type="Proteomes" id="UP001489004">
    <property type="component" value="Unassembled WGS sequence"/>
</dbReference>
<feature type="region of interest" description="Disordered" evidence="1">
    <location>
        <begin position="21"/>
        <end position="98"/>
    </location>
</feature>
<evidence type="ECO:0000313" key="2">
    <source>
        <dbReference type="EMBL" id="KAK9812850.1"/>
    </source>
</evidence>
<keyword evidence="3" id="KW-1185">Reference proteome</keyword>
<evidence type="ECO:0000256" key="1">
    <source>
        <dbReference type="SAM" id="MobiDB-lite"/>
    </source>
</evidence>
<dbReference type="AlphaFoldDB" id="A0AAW1PSZ6"/>
<proteinExistence type="predicted"/>
<protein>
    <submittedName>
        <fullName evidence="2">Uncharacterized protein</fullName>
    </submittedName>
</protein>
<comment type="caution">
    <text evidence="2">The sequence shown here is derived from an EMBL/GenBank/DDBJ whole genome shotgun (WGS) entry which is preliminary data.</text>
</comment>
<evidence type="ECO:0000313" key="3">
    <source>
        <dbReference type="Proteomes" id="UP001489004"/>
    </source>
</evidence>
<accession>A0AAW1PSZ6</accession>
<organism evidence="2 3">
    <name type="scientific">[Myrmecia] bisecta</name>
    <dbReference type="NCBI Taxonomy" id="41462"/>
    <lineage>
        <taxon>Eukaryota</taxon>
        <taxon>Viridiplantae</taxon>
        <taxon>Chlorophyta</taxon>
        <taxon>core chlorophytes</taxon>
        <taxon>Trebouxiophyceae</taxon>
        <taxon>Trebouxiales</taxon>
        <taxon>Trebouxiaceae</taxon>
        <taxon>Myrmecia</taxon>
    </lineage>
</organism>
<feature type="compositionally biased region" description="Polar residues" evidence="1">
    <location>
        <begin position="66"/>
        <end position="98"/>
    </location>
</feature>
<gene>
    <name evidence="2" type="ORF">WJX72_004695</name>
</gene>
<feature type="compositionally biased region" description="Polar residues" evidence="1">
    <location>
        <begin position="31"/>
        <end position="44"/>
    </location>
</feature>
<sequence length="98" mass="9840">MPLIQHLDVPSTTCDTIAGHQIGAWMPHTRQPASRPSTGPTAEATSALPGTGSGPGDTPPSVRSEAGSSGAQLSSHDTSLTFNVGTSVDGKLSSTASR</sequence>
<dbReference type="EMBL" id="JALJOR010000008">
    <property type="protein sequence ID" value="KAK9812850.1"/>
    <property type="molecule type" value="Genomic_DNA"/>
</dbReference>